<dbReference type="Pfam" id="PF12146">
    <property type="entry name" value="Hydrolase_4"/>
    <property type="match status" value="1"/>
</dbReference>
<keyword evidence="2" id="KW-0031">Aminopeptidase</keyword>
<keyword evidence="2" id="KW-0378">Hydrolase</keyword>
<dbReference type="GO" id="GO:0004177">
    <property type="term" value="F:aminopeptidase activity"/>
    <property type="evidence" value="ECO:0007669"/>
    <property type="project" value="UniProtKB-KW"/>
</dbReference>
<name>A0ABV9KGJ2_9RHOB</name>
<evidence type="ECO:0000259" key="1">
    <source>
        <dbReference type="Pfam" id="PF12146"/>
    </source>
</evidence>
<proteinExistence type="predicted"/>
<evidence type="ECO:0000313" key="2">
    <source>
        <dbReference type="EMBL" id="MFC4669287.1"/>
    </source>
</evidence>
<feature type="domain" description="Serine aminopeptidase S33" evidence="1">
    <location>
        <begin position="38"/>
        <end position="165"/>
    </location>
</feature>
<evidence type="ECO:0000313" key="3">
    <source>
        <dbReference type="Proteomes" id="UP001595973"/>
    </source>
</evidence>
<organism evidence="2 3">
    <name type="scientific">Seohaeicola nanhaiensis</name>
    <dbReference type="NCBI Taxonomy" id="1387282"/>
    <lineage>
        <taxon>Bacteria</taxon>
        <taxon>Pseudomonadati</taxon>
        <taxon>Pseudomonadota</taxon>
        <taxon>Alphaproteobacteria</taxon>
        <taxon>Rhodobacterales</taxon>
        <taxon>Roseobacteraceae</taxon>
        <taxon>Seohaeicola</taxon>
    </lineage>
</organism>
<dbReference type="Gene3D" id="3.40.50.1820">
    <property type="entry name" value="alpha/beta hydrolase"/>
    <property type="match status" value="1"/>
</dbReference>
<sequence>MLDMQTTEPMTGSAAPEAITFPAKGATLQGTLYLPSSPPRAAVVLNGATGVPQGFYRAFATWLANSQRIACLTYDYRDFARSAQAHPKHSTATMADWAMSDQPAAREEMRRRLPGVPLWVIGHSLGAMLMPLQDGLQDIDRMISVASGLVHHQDHPWPYQALARLFWFGHVPALVRLLGYFPGRLIGFGPDMPAAAYWQWRKWCTHPHSYFPDLGRTLPQPKWHLSNARADLIAIADDPVCPPVSVAKLARVYGVEQSRFRVLDPAIKGLARVGHLGAFSRANAALWPDLIA</sequence>
<dbReference type="InterPro" id="IPR017208">
    <property type="entry name" value="UCP037442_abhydr"/>
</dbReference>
<accession>A0ABV9KGJ2</accession>
<dbReference type="Proteomes" id="UP001595973">
    <property type="component" value="Unassembled WGS sequence"/>
</dbReference>
<dbReference type="SUPFAM" id="SSF53474">
    <property type="entry name" value="alpha/beta-Hydrolases"/>
    <property type="match status" value="1"/>
</dbReference>
<keyword evidence="2" id="KW-0645">Protease</keyword>
<dbReference type="EMBL" id="JBHSGI010000009">
    <property type="protein sequence ID" value="MFC4669287.1"/>
    <property type="molecule type" value="Genomic_DNA"/>
</dbReference>
<comment type="caution">
    <text evidence="2">The sequence shown here is derived from an EMBL/GenBank/DDBJ whole genome shotgun (WGS) entry which is preliminary data.</text>
</comment>
<dbReference type="RefSeq" id="WP_380717702.1">
    <property type="nucleotide sequence ID" value="NZ_JBHSGI010000009.1"/>
</dbReference>
<dbReference type="PIRSF" id="PIRSF037442">
    <property type="entry name" value="UCP037442_abhydr"/>
    <property type="match status" value="1"/>
</dbReference>
<keyword evidence="3" id="KW-1185">Reference proteome</keyword>
<protein>
    <submittedName>
        <fullName evidence="2">Serine aminopeptidase domain-containing protein</fullName>
    </submittedName>
</protein>
<dbReference type="InterPro" id="IPR029058">
    <property type="entry name" value="AB_hydrolase_fold"/>
</dbReference>
<gene>
    <name evidence="2" type="ORF">ACFO5X_12040</name>
</gene>
<reference evidence="3" key="1">
    <citation type="journal article" date="2019" name="Int. J. Syst. Evol. Microbiol.">
        <title>The Global Catalogue of Microorganisms (GCM) 10K type strain sequencing project: providing services to taxonomists for standard genome sequencing and annotation.</title>
        <authorList>
            <consortium name="The Broad Institute Genomics Platform"/>
            <consortium name="The Broad Institute Genome Sequencing Center for Infectious Disease"/>
            <person name="Wu L."/>
            <person name="Ma J."/>
        </authorList>
    </citation>
    <scope>NUCLEOTIDE SEQUENCE [LARGE SCALE GENOMIC DNA]</scope>
    <source>
        <strain evidence="3">CGMCC 4.7283</strain>
    </source>
</reference>
<dbReference type="InterPro" id="IPR022742">
    <property type="entry name" value="Hydrolase_4"/>
</dbReference>